<keyword evidence="3" id="KW-1185">Reference proteome</keyword>
<sequence length="165" mass="18670">MFRHLYHRGCIYLVIDTLGCMVPECDQIIDSIGDFKEYPELRGGVMSKCLKETSCRYVQVRMYHYTSAGGVMKLKSCRSQTASIRKGHHERADAVVEEILVHVETYHLFDHLGIRIPRAVVELRIKAGVDLPEFALPKVNSLMHKKANYKTSSSGTVSMGEYGFA</sequence>
<name>A0AA88QSE7_9ASTE</name>
<dbReference type="AlphaFoldDB" id="A0AA88QSE7"/>
<dbReference type="InterPro" id="IPR023342">
    <property type="entry name" value="APO_dom"/>
</dbReference>
<organism evidence="2 3">
    <name type="scientific">Escallonia rubra</name>
    <dbReference type="NCBI Taxonomy" id="112253"/>
    <lineage>
        <taxon>Eukaryota</taxon>
        <taxon>Viridiplantae</taxon>
        <taxon>Streptophyta</taxon>
        <taxon>Embryophyta</taxon>
        <taxon>Tracheophyta</taxon>
        <taxon>Spermatophyta</taxon>
        <taxon>Magnoliopsida</taxon>
        <taxon>eudicotyledons</taxon>
        <taxon>Gunneridae</taxon>
        <taxon>Pentapetalae</taxon>
        <taxon>asterids</taxon>
        <taxon>campanulids</taxon>
        <taxon>Escalloniales</taxon>
        <taxon>Escalloniaceae</taxon>
        <taxon>Escallonia</taxon>
    </lineage>
</organism>
<proteinExistence type="predicted"/>
<dbReference type="Pfam" id="PF05634">
    <property type="entry name" value="APO_RNA-bind"/>
    <property type="match status" value="1"/>
</dbReference>
<protein>
    <recommendedName>
        <fullName evidence="1">APO domain-containing protein</fullName>
    </recommendedName>
</protein>
<accession>A0AA88QSE7</accession>
<evidence type="ECO:0000313" key="2">
    <source>
        <dbReference type="EMBL" id="KAK2975408.1"/>
    </source>
</evidence>
<gene>
    <name evidence="2" type="ORF">RJ640_029281</name>
</gene>
<evidence type="ECO:0000259" key="1">
    <source>
        <dbReference type="Pfam" id="PF05634"/>
    </source>
</evidence>
<comment type="caution">
    <text evidence="2">The sequence shown here is derived from an EMBL/GenBank/DDBJ whole genome shotgun (WGS) entry which is preliminary data.</text>
</comment>
<evidence type="ECO:0000313" key="3">
    <source>
        <dbReference type="Proteomes" id="UP001187471"/>
    </source>
</evidence>
<dbReference type="Proteomes" id="UP001187471">
    <property type="component" value="Unassembled WGS sequence"/>
</dbReference>
<reference evidence="2" key="1">
    <citation type="submission" date="2022-12" db="EMBL/GenBank/DDBJ databases">
        <title>Draft genome assemblies for two species of Escallonia (Escalloniales).</title>
        <authorList>
            <person name="Chanderbali A."/>
            <person name="Dervinis C."/>
            <person name="Anghel I."/>
            <person name="Soltis D."/>
            <person name="Soltis P."/>
            <person name="Zapata F."/>
        </authorList>
    </citation>
    <scope>NUCLEOTIDE SEQUENCE</scope>
    <source>
        <strain evidence="2">UCBG92.1500</strain>
        <tissue evidence="2">Leaf</tissue>
    </source>
</reference>
<feature type="domain" description="APO" evidence="1">
    <location>
        <begin position="72"/>
        <end position="135"/>
    </location>
</feature>
<dbReference type="GO" id="GO:0003723">
    <property type="term" value="F:RNA binding"/>
    <property type="evidence" value="ECO:0007669"/>
    <property type="project" value="InterPro"/>
</dbReference>
<dbReference type="EMBL" id="JAVXUO010002199">
    <property type="protein sequence ID" value="KAK2975408.1"/>
    <property type="molecule type" value="Genomic_DNA"/>
</dbReference>